<dbReference type="InterPro" id="IPR003660">
    <property type="entry name" value="HAMP_dom"/>
</dbReference>
<organism evidence="8 9">
    <name type="scientific">Rhodoferax lacus</name>
    <dbReference type="NCBI Taxonomy" id="2184758"/>
    <lineage>
        <taxon>Bacteria</taxon>
        <taxon>Pseudomonadati</taxon>
        <taxon>Pseudomonadota</taxon>
        <taxon>Betaproteobacteria</taxon>
        <taxon>Burkholderiales</taxon>
        <taxon>Comamonadaceae</taxon>
        <taxon>Rhodoferax</taxon>
    </lineage>
</organism>
<feature type="transmembrane region" description="Helical" evidence="5">
    <location>
        <begin position="14"/>
        <end position="33"/>
    </location>
</feature>
<feature type="domain" description="HAMP" evidence="7">
    <location>
        <begin position="217"/>
        <end position="269"/>
    </location>
</feature>
<dbReference type="GO" id="GO:0006935">
    <property type="term" value="P:chemotaxis"/>
    <property type="evidence" value="ECO:0007669"/>
    <property type="project" value="InterPro"/>
</dbReference>
<evidence type="ECO:0000313" key="8">
    <source>
        <dbReference type="EMBL" id="RFO95501.1"/>
    </source>
</evidence>
<dbReference type="PROSITE" id="PS50111">
    <property type="entry name" value="CHEMOTAXIS_TRANSDUC_2"/>
    <property type="match status" value="1"/>
</dbReference>
<dbReference type="SUPFAM" id="SSF58104">
    <property type="entry name" value="Methyl-accepting chemotaxis protein (MCP) signaling domain"/>
    <property type="match status" value="1"/>
</dbReference>
<dbReference type="RefSeq" id="WP_117179465.1">
    <property type="nucleotide sequence ID" value="NZ_QFZK01000015.1"/>
</dbReference>
<keyword evidence="4" id="KW-0807">Transducer</keyword>
<name>A0A3E1R8G3_9BURK</name>
<dbReference type="Pfam" id="PF00015">
    <property type="entry name" value="MCPsignal"/>
    <property type="match status" value="1"/>
</dbReference>
<evidence type="ECO:0000256" key="5">
    <source>
        <dbReference type="SAM" id="Phobius"/>
    </source>
</evidence>
<dbReference type="AlphaFoldDB" id="A0A3E1R8G3"/>
<comment type="subcellular location">
    <subcellularLocation>
        <location evidence="1">Membrane</location>
    </subcellularLocation>
</comment>
<accession>A0A3E1R8G3</accession>
<dbReference type="Proteomes" id="UP000260665">
    <property type="component" value="Unassembled WGS sequence"/>
</dbReference>
<protein>
    <submittedName>
        <fullName evidence="8">Methyl-accepting chemotaxis protein</fullName>
    </submittedName>
</protein>
<dbReference type="Gene3D" id="1.10.287.950">
    <property type="entry name" value="Methyl-accepting chemotaxis protein"/>
    <property type="match status" value="1"/>
</dbReference>
<dbReference type="CDD" id="cd11386">
    <property type="entry name" value="MCP_signal"/>
    <property type="match status" value="1"/>
</dbReference>
<evidence type="ECO:0000256" key="4">
    <source>
        <dbReference type="PROSITE-ProRule" id="PRU00284"/>
    </source>
</evidence>
<feature type="domain" description="Methyl-accepting transducer" evidence="6">
    <location>
        <begin position="274"/>
        <end position="503"/>
    </location>
</feature>
<dbReference type="InterPro" id="IPR004089">
    <property type="entry name" value="MCPsignal_dom"/>
</dbReference>
<keyword evidence="5" id="KW-0472">Membrane</keyword>
<proteinExistence type="inferred from homology"/>
<evidence type="ECO:0000256" key="3">
    <source>
        <dbReference type="ARBA" id="ARBA00029447"/>
    </source>
</evidence>
<evidence type="ECO:0000259" key="6">
    <source>
        <dbReference type="PROSITE" id="PS50111"/>
    </source>
</evidence>
<keyword evidence="2" id="KW-0488">Methylation</keyword>
<comment type="similarity">
    <text evidence="3">Belongs to the methyl-accepting chemotaxis (MCP) protein family.</text>
</comment>
<evidence type="ECO:0000256" key="1">
    <source>
        <dbReference type="ARBA" id="ARBA00004370"/>
    </source>
</evidence>
<dbReference type="InterPro" id="IPR004090">
    <property type="entry name" value="Chemotax_Me-accpt_rcpt"/>
</dbReference>
<dbReference type="SMART" id="SM00304">
    <property type="entry name" value="HAMP"/>
    <property type="match status" value="1"/>
</dbReference>
<dbReference type="PRINTS" id="PR00260">
    <property type="entry name" value="CHEMTRNSDUCR"/>
</dbReference>
<comment type="caution">
    <text evidence="8">The sequence shown here is derived from an EMBL/GenBank/DDBJ whole genome shotgun (WGS) entry which is preliminary data.</text>
</comment>
<dbReference type="OrthoDB" id="8576332at2"/>
<keyword evidence="9" id="KW-1185">Reference proteome</keyword>
<evidence type="ECO:0000259" key="7">
    <source>
        <dbReference type="PROSITE" id="PS50885"/>
    </source>
</evidence>
<reference evidence="8 9" key="1">
    <citation type="submission" date="2018-05" db="EMBL/GenBank/DDBJ databases">
        <title>Rhodoferax soyangensis sp.nov., isolated from an oligotrophic freshwater lake.</title>
        <authorList>
            <person name="Park M."/>
        </authorList>
    </citation>
    <scope>NUCLEOTIDE SEQUENCE [LARGE SCALE GENOMIC DNA]</scope>
    <source>
        <strain evidence="8 9">IMCC26218</strain>
    </source>
</reference>
<evidence type="ECO:0000313" key="9">
    <source>
        <dbReference type="Proteomes" id="UP000260665"/>
    </source>
</evidence>
<dbReference type="PANTHER" id="PTHR43531">
    <property type="entry name" value="PROTEIN ICFG"/>
    <property type="match status" value="1"/>
</dbReference>
<dbReference type="InterPro" id="IPR051310">
    <property type="entry name" value="MCP_chemotaxis"/>
</dbReference>
<sequence length="528" mass="56054">MVSFFDGLGIRKRFVILLGIFVAGFATFGLWSFKTLNELQVNGPLFQRIVKNKDLVADILPPPAYIIESYVTVLQIGNATDPQSREALTQTLLRLRQEYNAAHAKWQASNIGAALEDKLLRQADAPAQRFYTLVFEVLIPALQKQDRTAAARALQDAEKAYDQHRLAIDGAVALANGQIEQDQGDAEHRIQVASALLAAILLGSMAASLGVALVVVGSIVRPLHQAVHAAQTFASGDLTAHIHIRGEHELAQLLRALRDLQSRLSELVAQVRTGSERVDAAAGEIAHGNGDLSLRNENQASALQTTAASMEQLSTRVRQNADNAQAANLLATQASTVAVQGGGVVNQVVQTMKDIQQQSQKIAEIIGVIDGIAFQTNILALNAAVEAARAGEQGKGFAVVASEVRALAGRSAAAAREIKTLITASVDRVQRGTVLVDQAGSTMQEVVHSVQQVSAIVKDITLASGEQSSGVQQVGQAVAEMDQATHQNAVLVDEMAAAAQSLSRQAQELVASVAVFRLPATLSLEQGA</sequence>
<dbReference type="GO" id="GO:0007165">
    <property type="term" value="P:signal transduction"/>
    <property type="evidence" value="ECO:0007669"/>
    <property type="project" value="UniProtKB-KW"/>
</dbReference>
<keyword evidence="5" id="KW-1133">Transmembrane helix</keyword>
<dbReference type="EMBL" id="QFZK01000015">
    <property type="protein sequence ID" value="RFO95501.1"/>
    <property type="molecule type" value="Genomic_DNA"/>
</dbReference>
<dbReference type="GO" id="GO:0005886">
    <property type="term" value="C:plasma membrane"/>
    <property type="evidence" value="ECO:0007669"/>
    <property type="project" value="TreeGrafter"/>
</dbReference>
<dbReference type="GO" id="GO:0004888">
    <property type="term" value="F:transmembrane signaling receptor activity"/>
    <property type="evidence" value="ECO:0007669"/>
    <property type="project" value="InterPro"/>
</dbReference>
<dbReference type="FunFam" id="1.10.287.950:FF:000001">
    <property type="entry name" value="Methyl-accepting chemotaxis sensory transducer"/>
    <property type="match status" value="1"/>
</dbReference>
<dbReference type="CDD" id="cd06225">
    <property type="entry name" value="HAMP"/>
    <property type="match status" value="1"/>
</dbReference>
<dbReference type="SMART" id="SM00283">
    <property type="entry name" value="MA"/>
    <property type="match status" value="1"/>
</dbReference>
<gene>
    <name evidence="8" type="ORF">DIC66_17905</name>
</gene>
<feature type="transmembrane region" description="Helical" evidence="5">
    <location>
        <begin position="196"/>
        <end position="220"/>
    </location>
</feature>
<dbReference type="Pfam" id="PF00672">
    <property type="entry name" value="HAMP"/>
    <property type="match status" value="1"/>
</dbReference>
<keyword evidence="5" id="KW-0812">Transmembrane</keyword>
<evidence type="ECO:0000256" key="2">
    <source>
        <dbReference type="ARBA" id="ARBA00022481"/>
    </source>
</evidence>
<dbReference type="PANTHER" id="PTHR43531:SF14">
    <property type="entry name" value="METHYL-ACCEPTING CHEMOTAXIS PROTEIN I-RELATED"/>
    <property type="match status" value="1"/>
</dbReference>
<dbReference type="PROSITE" id="PS50885">
    <property type="entry name" value="HAMP"/>
    <property type="match status" value="1"/>
</dbReference>